<dbReference type="AlphaFoldDB" id="A0AA47E014"/>
<dbReference type="EMBL" id="CP113257">
    <property type="protein sequence ID" value="WAE51502.1"/>
    <property type="molecule type" value="Genomic_DNA"/>
</dbReference>
<gene>
    <name evidence="1" type="ORF">OSV15_17755</name>
</gene>
<name>A0AA47E014_9GAMM</name>
<dbReference type="RefSeq" id="WP_267931000.1">
    <property type="nucleotide sequence ID" value="NZ_CP113257.1"/>
</dbReference>
<evidence type="ECO:0000313" key="2">
    <source>
        <dbReference type="Proteomes" id="UP001164632"/>
    </source>
</evidence>
<proteinExistence type="predicted"/>
<dbReference type="Proteomes" id="UP001164632">
    <property type="component" value="Chromosome"/>
</dbReference>
<protein>
    <submittedName>
        <fullName evidence="1">Uncharacterized protein</fullName>
    </submittedName>
</protein>
<organism evidence="1 2">
    <name type="scientific">Stutzerimonas frequens</name>
    <dbReference type="NCBI Taxonomy" id="2968969"/>
    <lineage>
        <taxon>Bacteria</taxon>
        <taxon>Pseudomonadati</taxon>
        <taxon>Pseudomonadota</taxon>
        <taxon>Gammaproteobacteria</taxon>
        <taxon>Pseudomonadales</taxon>
        <taxon>Pseudomonadaceae</taxon>
        <taxon>Stutzerimonas</taxon>
    </lineage>
</organism>
<accession>A0AA47E014</accession>
<reference evidence="1" key="1">
    <citation type="submission" date="2022-11" db="EMBL/GenBank/DDBJ databases">
        <title>Genomic of Pseudomonas TF18.</title>
        <authorList>
            <person name="Liu T."/>
        </authorList>
    </citation>
    <scope>NUCLEOTIDE SEQUENCE</scope>
    <source>
        <strain evidence="1">TF18</strain>
    </source>
</reference>
<sequence length="143" mass="15449">MVDEFIRILQCVRHAASNNFSGVGLIVCDPRLVLPTFPMKPWVPLPNGESTVDQILKISAIECELHDGFHFLSHELKLFAVAQYFSPPVDLSLSVDVEGGFGGRYFAALFGSLIPGVECTGIATHAAGVAVFKGGQKIYSENP</sequence>
<evidence type="ECO:0000313" key="1">
    <source>
        <dbReference type="EMBL" id="WAE51502.1"/>
    </source>
</evidence>